<dbReference type="Pfam" id="PF17763">
    <property type="entry name" value="Asparaginase_C"/>
    <property type="match status" value="1"/>
</dbReference>
<dbReference type="EMBL" id="LZDN01000001">
    <property type="protein sequence ID" value="OBX52236.1"/>
    <property type="molecule type" value="Genomic_DNA"/>
</dbReference>
<dbReference type="SUPFAM" id="SSF53774">
    <property type="entry name" value="Glutaminase/Asparaginase"/>
    <property type="match status" value="1"/>
</dbReference>
<dbReference type="InterPro" id="IPR006034">
    <property type="entry name" value="Asparaginase/glutaminase-like"/>
</dbReference>
<dbReference type="Gene3D" id="3.40.50.40">
    <property type="match status" value="1"/>
</dbReference>
<dbReference type="PIRSF" id="PIRSF500176">
    <property type="entry name" value="L_ASNase"/>
    <property type="match status" value="1"/>
</dbReference>
<dbReference type="AlphaFoldDB" id="A0A1B8PLZ1"/>
<dbReference type="GO" id="GO:0004067">
    <property type="term" value="F:asparaginase activity"/>
    <property type="evidence" value="ECO:0007669"/>
    <property type="project" value="UniProtKB-UniRule"/>
</dbReference>
<feature type="domain" description="Asparaginase/glutaminase C-terminal" evidence="2">
    <location>
        <begin position="215"/>
        <end position="313"/>
    </location>
</feature>
<sequence>MMPYQSDNTHLIYAGGTFGGHGTPLSPLPAHKFLPILQDLLNERSDSRPVILDNDCIKDSSALTPADFVYFYELINTAHTQGARRFVLITGTDTLSFLASFLFHAFAGSDMSLVITGSMKPLLIADDFNYQIDTTSDAWHNLSDAINISQTQKGVFVQFYHQTFWADNTQKIDSLNPNAFYGKLISHQILTYPPIHTQSTDAIRHHANSVNIKSIFLLPNDTDNIAQELVNIRDNTTAVILIAFGAGNLPKSDAITTELDRLHEQNIPVVCTTMCPFHGVSTTYAAGSWQYAHHVWSGGKLSIPAIYGRLLWLAVNHALYRDNW</sequence>
<gene>
    <name evidence="3" type="ORF">A9Z60_00690</name>
</gene>
<protein>
    <recommendedName>
        <fullName evidence="5">L-asparaginase 1</fullName>
    </recommendedName>
</protein>
<evidence type="ECO:0000313" key="4">
    <source>
        <dbReference type="Proteomes" id="UP000092671"/>
    </source>
</evidence>
<dbReference type="InterPro" id="IPR037152">
    <property type="entry name" value="L-asparaginase_N_sf"/>
</dbReference>
<dbReference type="InterPro" id="IPR040919">
    <property type="entry name" value="Asparaginase_C"/>
</dbReference>
<evidence type="ECO:0000313" key="3">
    <source>
        <dbReference type="EMBL" id="OBX52236.1"/>
    </source>
</evidence>
<dbReference type="InterPro" id="IPR027474">
    <property type="entry name" value="L-asparaginase_N"/>
</dbReference>
<dbReference type="Gene3D" id="3.40.50.1170">
    <property type="entry name" value="L-asparaginase, N-terminal domain"/>
    <property type="match status" value="1"/>
</dbReference>
<evidence type="ECO:0000259" key="1">
    <source>
        <dbReference type="Pfam" id="PF00710"/>
    </source>
</evidence>
<name>A0A1B8PLZ1_MORNO</name>
<proteinExistence type="predicted"/>
<dbReference type="PANTHER" id="PTHR11707">
    <property type="entry name" value="L-ASPARAGINASE"/>
    <property type="match status" value="1"/>
</dbReference>
<accession>A0A1B8PLZ1</accession>
<evidence type="ECO:0008006" key="5">
    <source>
        <dbReference type="Google" id="ProtNLM"/>
    </source>
</evidence>
<reference evidence="3 4" key="1">
    <citation type="submission" date="2016-06" db="EMBL/GenBank/DDBJ databases">
        <title>Draft genome of Moraxella nonliquefaciens CCUG 60284.</title>
        <authorList>
            <person name="Salva-Serra F."/>
            <person name="Engstrom-Jakobsson H."/>
            <person name="Thorell K."/>
            <person name="Gonzales-Siles L."/>
            <person name="Karlsson R."/>
            <person name="Boulund F."/>
            <person name="Engstrand L."/>
            <person name="Kristiansson E."/>
            <person name="Moore E."/>
        </authorList>
    </citation>
    <scope>NUCLEOTIDE SEQUENCE [LARGE SCALE GENOMIC DNA]</scope>
    <source>
        <strain evidence="3 4">CCUG 60284</strain>
    </source>
</reference>
<evidence type="ECO:0000259" key="2">
    <source>
        <dbReference type="Pfam" id="PF17763"/>
    </source>
</evidence>
<dbReference type="SMART" id="SM00870">
    <property type="entry name" value="Asparaginase"/>
    <property type="match status" value="1"/>
</dbReference>
<dbReference type="PANTHER" id="PTHR11707:SF28">
    <property type="entry name" value="60 KDA LYSOPHOSPHOLIPASE"/>
    <property type="match status" value="1"/>
</dbReference>
<dbReference type="PIRSF" id="PIRSF001220">
    <property type="entry name" value="L-ASNase_gatD"/>
    <property type="match status" value="1"/>
</dbReference>
<comment type="caution">
    <text evidence="3">The sequence shown here is derived from an EMBL/GenBank/DDBJ whole genome shotgun (WGS) entry which is preliminary data.</text>
</comment>
<dbReference type="InterPro" id="IPR027473">
    <property type="entry name" value="L-asparaginase_C"/>
</dbReference>
<dbReference type="GO" id="GO:0005829">
    <property type="term" value="C:cytosol"/>
    <property type="evidence" value="ECO:0007669"/>
    <property type="project" value="TreeGrafter"/>
</dbReference>
<dbReference type="Pfam" id="PF00710">
    <property type="entry name" value="Asparaginase"/>
    <property type="match status" value="1"/>
</dbReference>
<feature type="domain" description="L-asparaginase N-terminal" evidence="1">
    <location>
        <begin position="11"/>
        <end position="181"/>
    </location>
</feature>
<dbReference type="SFLD" id="SFLDS00057">
    <property type="entry name" value="Glutaminase/Asparaginase"/>
    <property type="match status" value="1"/>
</dbReference>
<organism evidence="3 4">
    <name type="scientific">Moraxella nonliquefaciens</name>
    <dbReference type="NCBI Taxonomy" id="478"/>
    <lineage>
        <taxon>Bacteria</taxon>
        <taxon>Pseudomonadati</taxon>
        <taxon>Pseudomonadota</taxon>
        <taxon>Gammaproteobacteria</taxon>
        <taxon>Moraxellales</taxon>
        <taxon>Moraxellaceae</taxon>
        <taxon>Moraxella</taxon>
    </lineage>
</organism>
<dbReference type="InterPro" id="IPR036152">
    <property type="entry name" value="Asp/glu_Ase-like_sf"/>
</dbReference>
<dbReference type="PROSITE" id="PS51732">
    <property type="entry name" value="ASN_GLN_ASE_3"/>
    <property type="match status" value="1"/>
</dbReference>
<dbReference type="Proteomes" id="UP000092671">
    <property type="component" value="Unassembled WGS sequence"/>
</dbReference>